<dbReference type="Pfam" id="PF17827">
    <property type="entry name" value="PrmC_N"/>
    <property type="match status" value="1"/>
</dbReference>
<keyword evidence="3 5" id="KW-0949">S-adenosyl-L-methionine</keyword>
<dbReference type="NCBIfam" id="TIGR03534">
    <property type="entry name" value="RF_mod_PrmC"/>
    <property type="match status" value="1"/>
</dbReference>
<organism evidence="8 9">
    <name type="scientific">Roseisolibacter agri</name>
    <dbReference type="NCBI Taxonomy" id="2014610"/>
    <lineage>
        <taxon>Bacteria</taxon>
        <taxon>Pseudomonadati</taxon>
        <taxon>Gemmatimonadota</taxon>
        <taxon>Gemmatimonadia</taxon>
        <taxon>Gemmatimonadales</taxon>
        <taxon>Gemmatimonadaceae</taxon>
        <taxon>Roseisolibacter</taxon>
    </lineage>
</organism>
<feature type="domain" description="Methyltransferase small" evidence="6">
    <location>
        <begin position="120"/>
        <end position="213"/>
    </location>
</feature>
<dbReference type="InterPro" id="IPR040758">
    <property type="entry name" value="PrmC_N"/>
</dbReference>
<accession>A0AA37Q4T0</accession>
<name>A0AA37Q4T0_9BACT</name>
<feature type="binding site" evidence="5">
    <location>
        <begin position="208"/>
        <end position="211"/>
    </location>
    <ligand>
        <name>substrate</name>
    </ligand>
</feature>
<evidence type="ECO:0000256" key="5">
    <source>
        <dbReference type="HAMAP-Rule" id="MF_02126"/>
    </source>
</evidence>
<feature type="domain" description="Release factor glutamine methyltransferase N-terminal" evidence="7">
    <location>
        <begin position="23"/>
        <end position="91"/>
    </location>
</feature>
<comment type="catalytic activity">
    <reaction evidence="4 5">
        <text>L-glutaminyl-[peptide chain release factor] + S-adenosyl-L-methionine = N(5)-methyl-L-glutaminyl-[peptide chain release factor] + S-adenosyl-L-homocysteine + H(+)</text>
        <dbReference type="Rhea" id="RHEA:42896"/>
        <dbReference type="Rhea" id="RHEA-COMP:10271"/>
        <dbReference type="Rhea" id="RHEA-COMP:10272"/>
        <dbReference type="ChEBI" id="CHEBI:15378"/>
        <dbReference type="ChEBI" id="CHEBI:30011"/>
        <dbReference type="ChEBI" id="CHEBI:57856"/>
        <dbReference type="ChEBI" id="CHEBI:59789"/>
        <dbReference type="ChEBI" id="CHEBI:61891"/>
        <dbReference type="EC" id="2.1.1.297"/>
    </reaction>
</comment>
<dbReference type="PANTHER" id="PTHR18895:SF74">
    <property type="entry name" value="MTRF1L RELEASE FACTOR GLUTAMINE METHYLTRANSFERASE"/>
    <property type="match status" value="1"/>
</dbReference>
<comment type="function">
    <text evidence="5">Methylates the class 1 translation termination release factors RF1/PrfA and RF2/PrfB on the glutamine residue of the universally conserved GGQ motif.</text>
</comment>
<evidence type="ECO:0000259" key="7">
    <source>
        <dbReference type="Pfam" id="PF17827"/>
    </source>
</evidence>
<dbReference type="AlphaFoldDB" id="A0AA37Q4T0"/>
<evidence type="ECO:0000313" key="8">
    <source>
        <dbReference type="EMBL" id="GLC26334.1"/>
    </source>
</evidence>
<dbReference type="Gene3D" id="1.10.8.10">
    <property type="entry name" value="DNA helicase RuvA subunit, C-terminal domain"/>
    <property type="match status" value="1"/>
</dbReference>
<dbReference type="EMBL" id="BRXS01000004">
    <property type="protein sequence ID" value="GLC26334.1"/>
    <property type="molecule type" value="Genomic_DNA"/>
</dbReference>
<feature type="binding site" evidence="5">
    <location>
        <position position="159"/>
    </location>
    <ligand>
        <name>S-adenosyl-L-methionine</name>
        <dbReference type="ChEBI" id="CHEBI:59789"/>
    </ligand>
</feature>
<feature type="binding site" evidence="5">
    <location>
        <begin position="136"/>
        <end position="140"/>
    </location>
    <ligand>
        <name>S-adenosyl-L-methionine</name>
        <dbReference type="ChEBI" id="CHEBI:59789"/>
    </ligand>
</feature>
<dbReference type="Proteomes" id="UP001161325">
    <property type="component" value="Unassembled WGS sequence"/>
</dbReference>
<sequence>MSERASDPDATAVDAPATVGALVHALAALLTDAHVPQARAEARDLVAALLDQPRFWPSLHRDEPVDEAFVAQARRAAATRARGAPFAYAVGRAAFRHLTLDVDERVLIPRQETEVLVDEVLARLAGRSGGTIVDVGTGSGAIALALACEGRPDRVIATDVSLDALAVAGRNVALLRTALCAPVELRHGSLLAPVQDLGAGALRAVVSNPPYIAFAEAEQLPPSVRDWEPALALYAGNEGMACIAAIVRDAAPLLEPDGVLALEVDARRAALAAELAASDGRYTDVAVRLDLAGRERFVLATRR</sequence>
<evidence type="ECO:0000256" key="3">
    <source>
        <dbReference type="ARBA" id="ARBA00022691"/>
    </source>
</evidence>
<protein>
    <recommendedName>
        <fullName evidence="5">Release factor glutamine methyltransferase</fullName>
        <shortName evidence="5">RF MTase</shortName>
        <ecNumber evidence="5">2.1.1.297</ecNumber>
    </recommendedName>
    <alternativeName>
        <fullName evidence="5">N5-glutamine methyltransferase PrmC</fullName>
    </alternativeName>
    <alternativeName>
        <fullName evidence="5">Protein-(glutamine-N5) MTase PrmC</fullName>
    </alternativeName>
    <alternativeName>
        <fullName evidence="5">Protein-glutamine N-methyltransferase PrmC</fullName>
    </alternativeName>
</protein>
<comment type="caution">
    <text evidence="8">The sequence shown here is derived from an EMBL/GenBank/DDBJ whole genome shotgun (WGS) entry which is preliminary data.</text>
</comment>
<gene>
    <name evidence="5 8" type="primary">prmC</name>
    <name evidence="8" type="ORF">rosag_28470</name>
</gene>
<dbReference type="NCBIfam" id="TIGR00536">
    <property type="entry name" value="hemK_fam"/>
    <property type="match status" value="1"/>
</dbReference>
<keyword evidence="9" id="KW-1185">Reference proteome</keyword>
<evidence type="ECO:0000256" key="1">
    <source>
        <dbReference type="ARBA" id="ARBA00022603"/>
    </source>
</evidence>
<dbReference type="PROSITE" id="PS00092">
    <property type="entry name" value="N6_MTASE"/>
    <property type="match status" value="1"/>
</dbReference>
<dbReference type="InterPro" id="IPR004556">
    <property type="entry name" value="HemK-like"/>
</dbReference>
<feature type="binding site" evidence="5">
    <location>
        <position position="208"/>
    </location>
    <ligand>
        <name>S-adenosyl-L-methionine</name>
        <dbReference type="ChEBI" id="CHEBI:59789"/>
    </ligand>
</feature>
<dbReference type="InterPro" id="IPR002052">
    <property type="entry name" value="DNA_methylase_N6_adenine_CS"/>
</dbReference>
<dbReference type="EC" id="2.1.1.297" evidence="5"/>
<keyword evidence="2 5" id="KW-0808">Transferase</keyword>
<keyword evidence="1 5" id="KW-0489">Methyltransferase</keyword>
<dbReference type="CDD" id="cd02440">
    <property type="entry name" value="AdoMet_MTases"/>
    <property type="match status" value="1"/>
</dbReference>
<evidence type="ECO:0000313" key="9">
    <source>
        <dbReference type="Proteomes" id="UP001161325"/>
    </source>
</evidence>
<dbReference type="InterPro" id="IPR029063">
    <property type="entry name" value="SAM-dependent_MTases_sf"/>
</dbReference>
<dbReference type="Pfam" id="PF05175">
    <property type="entry name" value="MTS"/>
    <property type="match status" value="1"/>
</dbReference>
<dbReference type="HAMAP" id="MF_02126">
    <property type="entry name" value="RF_methyltr_PrmC"/>
    <property type="match status" value="1"/>
</dbReference>
<reference evidence="8" key="1">
    <citation type="submission" date="2022-08" db="EMBL/GenBank/DDBJ databases">
        <title>Draft genome sequencing of Roseisolibacter agri AW1220.</title>
        <authorList>
            <person name="Tobiishi Y."/>
            <person name="Tonouchi A."/>
        </authorList>
    </citation>
    <scope>NUCLEOTIDE SEQUENCE</scope>
    <source>
        <strain evidence="8">AW1220</strain>
    </source>
</reference>
<dbReference type="InterPro" id="IPR019874">
    <property type="entry name" value="RF_methyltr_PrmC"/>
</dbReference>
<dbReference type="SUPFAM" id="SSF53335">
    <property type="entry name" value="S-adenosyl-L-methionine-dependent methyltransferases"/>
    <property type="match status" value="1"/>
</dbReference>
<evidence type="ECO:0000256" key="2">
    <source>
        <dbReference type="ARBA" id="ARBA00022679"/>
    </source>
</evidence>
<comment type="similarity">
    <text evidence="5">Belongs to the protein N5-glutamine methyltransferase family. PrmC subfamily.</text>
</comment>
<dbReference type="Gene3D" id="3.40.50.150">
    <property type="entry name" value="Vaccinia Virus protein VP39"/>
    <property type="match status" value="1"/>
</dbReference>
<dbReference type="GO" id="GO:0003676">
    <property type="term" value="F:nucleic acid binding"/>
    <property type="evidence" value="ECO:0007669"/>
    <property type="project" value="InterPro"/>
</dbReference>
<comment type="caution">
    <text evidence="5">Lacks conserved residue(s) required for the propagation of feature annotation.</text>
</comment>
<evidence type="ECO:0000256" key="4">
    <source>
        <dbReference type="ARBA" id="ARBA00048391"/>
    </source>
</evidence>
<dbReference type="InterPro" id="IPR050320">
    <property type="entry name" value="N5-glutamine_MTase"/>
</dbReference>
<dbReference type="PANTHER" id="PTHR18895">
    <property type="entry name" value="HEMK METHYLTRANSFERASE"/>
    <property type="match status" value="1"/>
</dbReference>
<dbReference type="RefSeq" id="WP_284350790.1">
    <property type="nucleotide sequence ID" value="NZ_BRXS01000004.1"/>
</dbReference>
<evidence type="ECO:0000259" key="6">
    <source>
        <dbReference type="Pfam" id="PF05175"/>
    </source>
</evidence>
<dbReference type="InterPro" id="IPR007848">
    <property type="entry name" value="Small_mtfrase_dom"/>
</dbReference>
<dbReference type="GO" id="GO:0102559">
    <property type="term" value="F:peptide chain release factor N(5)-glutamine methyltransferase activity"/>
    <property type="evidence" value="ECO:0007669"/>
    <property type="project" value="UniProtKB-EC"/>
</dbReference>
<proteinExistence type="inferred from homology"/>
<dbReference type="GO" id="GO:0032259">
    <property type="term" value="P:methylation"/>
    <property type="evidence" value="ECO:0007669"/>
    <property type="project" value="UniProtKB-KW"/>
</dbReference>